<comment type="similarity">
    <text evidence="4">Belongs to the poly(A) polymerase family.</text>
</comment>
<dbReference type="SUPFAM" id="SSF81301">
    <property type="entry name" value="Nucleotidyltransferase"/>
    <property type="match status" value="1"/>
</dbReference>
<comment type="cofactor">
    <cofactor evidence="1">
        <name>Mn(2+)</name>
        <dbReference type="ChEBI" id="CHEBI:29035"/>
    </cofactor>
</comment>
<comment type="cofactor">
    <cofactor evidence="2">
        <name>Mg(2+)</name>
        <dbReference type="ChEBI" id="CHEBI:18420"/>
    </cofactor>
</comment>
<dbReference type="Gene3D" id="1.10.1410.10">
    <property type="match status" value="1"/>
</dbReference>
<evidence type="ECO:0000313" key="18">
    <source>
        <dbReference type="Proteomes" id="UP000308267"/>
    </source>
</evidence>
<dbReference type="STRING" id="147828.A0A4V3SCR0"/>
<dbReference type="GO" id="GO:0003723">
    <property type="term" value="F:RNA binding"/>
    <property type="evidence" value="ECO:0007669"/>
    <property type="project" value="InterPro"/>
</dbReference>
<comment type="caution">
    <text evidence="17">The sequence shown here is derived from an EMBL/GenBank/DDBJ whole genome shotgun (WGS) entry which is preliminary data.</text>
</comment>
<keyword evidence="8" id="KW-0479">Metal-binding</keyword>
<dbReference type="PANTHER" id="PTHR10682:SF10">
    <property type="entry name" value="POLYNUCLEOTIDE ADENYLYLTRANSFERASE"/>
    <property type="match status" value="1"/>
</dbReference>
<comment type="subcellular location">
    <subcellularLocation>
        <location evidence="3">Nucleus</location>
    </subcellularLocation>
</comment>
<name>A0A4V3SCR0_OPIFE</name>
<accession>A0A4V3SCR0</accession>
<dbReference type="GO" id="GO:0006397">
    <property type="term" value="P:mRNA processing"/>
    <property type="evidence" value="ECO:0007669"/>
    <property type="project" value="UniProtKB-KW"/>
</dbReference>
<evidence type="ECO:0000256" key="1">
    <source>
        <dbReference type="ARBA" id="ARBA00001936"/>
    </source>
</evidence>
<dbReference type="EC" id="2.7.7.19" evidence="5"/>
<dbReference type="InterPro" id="IPR043519">
    <property type="entry name" value="NT_sf"/>
</dbReference>
<keyword evidence="7" id="KW-0808">Transferase</keyword>
<feature type="domain" description="Poly(A) polymerase RNA-binding" evidence="14">
    <location>
        <begin position="382"/>
        <end position="430"/>
    </location>
</feature>
<dbReference type="GO" id="GO:0005524">
    <property type="term" value="F:ATP binding"/>
    <property type="evidence" value="ECO:0007669"/>
    <property type="project" value="UniProtKB-KW"/>
</dbReference>
<evidence type="ECO:0000256" key="7">
    <source>
        <dbReference type="ARBA" id="ARBA00022679"/>
    </source>
</evidence>
<evidence type="ECO:0000259" key="15">
    <source>
        <dbReference type="Pfam" id="PF04928"/>
    </source>
</evidence>
<evidence type="ECO:0000256" key="2">
    <source>
        <dbReference type="ARBA" id="ARBA00001946"/>
    </source>
</evidence>
<evidence type="ECO:0000256" key="10">
    <source>
        <dbReference type="ARBA" id="ARBA00022840"/>
    </source>
</evidence>
<keyword evidence="9" id="KW-0547">Nucleotide-binding</keyword>
<dbReference type="OrthoDB" id="6233852at2759"/>
<dbReference type="SUPFAM" id="SSF81631">
    <property type="entry name" value="PAP/OAS1 substrate-binding domain"/>
    <property type="match status" value="1"/>
</dbReference>
<dbReference type="Gene3D" id="3.30.70.590">
    <property type="entry name" value="Poly(A) polymerase predicted RNA binding domain"/>
    <property type="match status" value="1"/>
</dbReference>
<gene>
    <name evidence="17" type="ORF">CRM22_009815</name>
</gene>
<proteinExistence type="inferred from homology"/>
<dbReference type="InterPro" id="IPR048840">
    <property type="entry name" value="PolA_pol_NTPase"/>
</dbReference>
<dbReference type="GO" id="GO:0005634">
    <property type="term" value="C:nucleus"/>
    <property type="evidence" value="ECO:0007669"/>
    <property type="project" value="UniProtKB-SubCell"/>
</dbReference>
<sequence length="514" mass="58528">MIDEEVAKHLDLCLMEVVESFKLFDSTDERRKKLNIVRSLEHIGEQWVRELASDQRLTHRLSDKTGLCRLLVQGSTALGISSRSGDIDAVLLVPNFVDRDDFFSSFPSWLRKSGDISELAAVPDTFVPLIRIKVSGIQVDLVISRLATSYIPRRLDFEQTPGDLYRNMDAISVRSLSGLHLAYELKKMMLGHAHFLPMLRVIRTWVRARAIGSYVYGFPPSIAWTIMVVYICRRLGDNSQISTFCVCRRSSVCRTSEPAAERNSGKELLAPSSHGLSCLVYTFFAQFASWPWPHPVQIASIKVASDLNIFSWDPQRNAQDGRDLMPILTPVFPNKNAAFTVRQATRKIVTDELIRARDIVSDVLRGSGTWEKLFERYDLRDHHRHFLLLTLQTTSKEELVVVGGLVDSRLRDLAQALEDEQHIRSARIAPTQESPENSQSNASCKQLRRQWLIGMDIEPAPRLPDGTRSRRNVDITGCLSTFYQILRERDAFTDFGEKLTHIYLNRSQAMQLIL</sequence>
<dbReference type="Pfam" id="PF04928">
    <property type="entry name" value="PAP_central"/>
    <property type="match status" value="1"/>
</dbReference>
<dbReference type="Pfam" id="PF20750">
    <property type="entry name" value="PAP_NTPase"/>
    <property type="match status" value="1"/>
</dbReference>
<dbReference type="AlphaFoldDB" id="A0A4V3SCR0"/>
<dbReference type="InterPro" id="IPR007012">
    <property type="entry name" value="PolA_pol_cen_dom"/>
</dbReference>
<dbReference type="InterPro" id="IPR007010">
    <property type="entry name" value="PolA_pol_RNA-bd_dom"/>
</dbReference>
<evidence type="ECO:0000259" key="16">
    <source>
        <dbReference type="Pfam" id="PF20750"/>
    </source>
</evidence>
<evidence type="ECO:0000256" key="11">
    <source>
        <dbReference type="ARBA" id="ARBA00022842"/>
    </source>
</evidence>
<evidence type="ECO:0000256" key="9">
    <source>
        <dbReference type="ARBA" id="ARBA00022741"/>
    </source>
</evidence>
<evidence type="ECO:0000313" key="17">
    <source>
        <dbReference type="EMBL" id="TGZ57844.1"/>
    </source>
</evidence>
<dbReference type="Proteomes" id="UP000308267">
    <property type="component" value="Unassembled WGS sequence"/>
</dbReference>
<dbReference type="CDD" id="cd05402">
    <property type="entry name" value="NT_PAP_TUTase"/>
    <property type="match status" value="1"/>
</dbReference>
<dbReference type="GO" id="GO:0046872">
    <property type="term" value="F:metal ion binding"/>
    <property type="evidence" value="ECO:0007669"/>
    <property type="project" value="UniProtKB-KW"/>
</dbReference>
<keyword evidence="18" id="KW-1185">Reference proteome</keyword>
<evidence type="ECO:0000256" key="13">
    <source>
        <dbReference type="ARBA" id="ARBA00048830"/>
    </source>
</evidence>
<dbReference type="SUPFAM" id="SSF55003">
    <property type="entry name" value="PAP/Archaeal CCA-adding enzyme, C-terminal domain"/>
    <property type="match status" value="1"/>
</dbReference>
<keyword evidence="6" id="KW-0507">mRNA processing</keyword>
<dbReference type="Gene3D" id="3.30.460.10">
    <property type="entry name" value="Beta Polymerase, domain 2"/>
    <property type="match status" value="1"/>
</dbReference>
<evidence type="ECO:0000256" key="8">
    <source>
        <dbReference type="ARBA" id="ARBA00022723"/>
    </source>
</evidence>
<feature type="domain" description="Poly(A) polymerase nucleotidyltransferase" evidence="16">
    <location>
        <begin position="13"/>
        <end position="186"/>
    </location>
</feature>
<evidence type="ECO:0000256" key="3">
    <source>
        <dbReference type="ARBA" id="ARBA00004123"/>
    </source>
</evidence>
<evidence type="ECO:0000256" key="5">
    <source>
        <dbReference type="ARBA" id="ARBA00012388"/>
    </source>
</evidence>
<keyword evidence="11" id="KW-0460">Magnesium</keyword>
<dbReference type="GO" id="GO:0031123">
    <property type="term" value="P:RNA 3'-end processing"/>
    <property type="evidence" value="ECO:0007669"/>
    <property type="project" value="InterPro"/>
</dbReference>
<dbReference type="GO" id="GO:1990817">
    <property type="term" value="F:poly(A) RNA polymerase activity"/>
    <property type="evidence" value="ECO:0007669"/>
    <property type="project" value="UniProtKB-EC"/>
</dbReference>
<feature type="domain" description="Poly(A) polymerase central" evidence="15">
    <location>
        <begin position="277"/>
        <end position="376"/>
    </location>
</feature>
<dbReference type="InterPro" id="IPR011068">
    <property type="entry name" value="NuclTrfase_I-like_C"/>
</dbReference>
<dbReference type="Pfam" id="PF04926">
    <property type="entry name" value="PAP_RNA-bind"/>
    <property type="match status" value="1"/>
</dbReference>
<evidence type="ECO:0000259" key="14">
    <source>
        <dbReference type="Pfam" id="PF04926"/>
    </source>
</evidence>
<comment type="catalytic activity">
    <reaction evidence="13">
        <text>RNA(n) + ATP = RNA(n)-3'-adenine ribonucleotide + diphosphate</text>
        <dbReference type="Rhea" id="RHEA:11332"/>
        <dbReference type="Rhea" id="RHEA-COMP:14527"/>
        <dbReference type="Rhea" id="RHEA-COMP:17347"/>
        <dbReference type="ChEBI" id="CHEBI:30616"/>
        <dbReference type="ChEBI" id="CHEBI:33019"/>
        <dbReference type="ChEBI" id="CHEBI:140395"/>
        <dbReference type="ChEBI" id="CHEBI:173115"/>
        <dbReference type="EC" id="2.7.7.19"/>
    </reaction>
</comment>
<organism evidence="17 18">
    <name type="scientific">Opisthorchis felineus</name>
    <dbReference type="NCBI Taxonomy" id="147828"/>
    <lineage>
        <taxon>Eukaryota</taxon>
        <taxon>Metazoa</taxon>
        <taxon>Spiralia</taxon>
        <taxon>Lophotrochozoa</taxon>
        <taxon>Platyhelminthes</taxon>
        <taxon>Trematoda</taxon>
        <taxon>Digenea</taxon>
        <taxon>Opisthorchiida</taxon>
        <taxon>Opisthorchiata</taxon>
        <taxon>Opisthorchiidae</taxon>
        <taxon>Opisthorchis</taxon>
    </lineage>
</organism>
<keyword evidence="12" id="KW-0539">Nucleus</keyword>
<protein>
    <recommendedName>
        <fullName evidence="5">polynucleotide adenylyltransferase</fullName>
        <ecNumber evidence="5">2.7.7.19</ecNumber>
    </recommendedName>
</protein>
<evidence type="ECO:0000256" key="6">
    <source>
        <dbReference type="ARBA" id="ARBA00022664"/>
    </source>
</evidence>
<reference evidence="17 18" key="1">
    <citation type="journal article" date="2019" name="BMC Genomics">
        <title>New insights from Opisthorchis felineus genome: update on genomics of the epidemiologically important liver flukes.</title>
        <authorList>
            <person name="Ershov N.I."/>
            <person name="Mordvinov V.A."/>
            <person name="Prokhortchouk E.B."/>
            <person name="Pakharukova M.Y."/>
            <person name="Gunbin K.V."/>
            <person name="Ustyantsev K."/>
            <person name="Genaev M.A."/>
            <person name="Blinov A.G."/>
            <person name="Mazur A."/>
            <person name="Boulygina E."/>
            <person name="Tsygankova S."/>
            <person name="Khrameeva E."/>
            <person name="Chekanov N."/>
            <person name="Fan G."/>
            <person name="Xiao A."/>
            <person name="Zhang H."/>
            <person name="Xu X."/>
            <person name="Yang H."/>
            <person name="Solovyev V."/>
            <person name="Lee S.M."/>
            <person name="Liu X."/>
            <person name="Afonnikov D.A."/>
            <person name="Skryabin K.G."/>
        </authorList>
    </citation>
    <scope>NUCLEOTIDE SEQUENCE [LARGE SCALE GENOMIC DNA]</scope>
    <source>
        <strain evidence="17">AK-0245</strain>
        <tissue evidence="17">Whole organism</tissue>
    </source>
</reference>
<evidence type="ECO:0000256" key="4">
    <source>
        <dbReference type="ARBA" id="ARBA00010912"/>
    </source>
</evidence>
<evidence type="ECO:0000256" key="12">
    <source>
        <dbReference type="ARBA" id="ARBA00023242"/>
    </source>
</evidence>
<dbReference type="EMBL" id="SJOL01009396">
    <property type="protein sequence ID" value="TGZ57844.1"/>
    <property type="molecule type" value="Genomic_DNA"/>
</dbReference>
<keyword evidence="10" id="KW-0067">ATP-binding</keyword>
<dbReference type="PANTHER" id="PTHR10682">
    <property type="entry name" value="POLY A POLYMERASE"/>
    <property type="match status" value="1"/>
</dbReference>